<keyword evidence="6" id="KW-0597">Phosphoprotein</keyword>
<dbReference type="Gene3D" id="6.10.250.690">
    <property type="match status" value="1"/>
</dbReference>
<proteinExistence type="predicted"/>
<dbReference type="CDD" id="cd00383">
    <property type="entry name" value="trans_reg_C"/>
    <property type="match status" value="1"/>
</dbReference>
<keyword evidence="2" id="KW-0805">Transcription regulation</keyword>
<gene>
    <name evidence="10" type="ORF">H9872_02180</name>
</gene>
<name>A0A9E2NMM3_9FIRM</name>
<dbReference type="GO" id="GO:0005829">
    <property type="term" value="C:cytosol"/>
    <property type="evidence" value="ECO:0007669"/>
    <property type="project" value="TreeGrafter"/>
</dbReference>
<dbReference type="InterPro" id="IPR011006">
    <property type="entry name" value="CheY-like_superfamily"/>
</dbReference>
<dbReference type="InterPro" id="IPR016032">
    <property type="entry name" value="Sig_transdc_resp-reg_C-effctor"/>
</dbReference>
<dbReference type="InterPro" id="IPR036388">
    <property type="entry name" value="WH-like_DNA-bd_sf"/>
</dbReference>
<dbReference type="SMART" id="SM00862">
    <property type="entry name" value="Trans_reg_C"/>
    <property type="match status" value="1"/>
</dbReference>
<dbReference type="Pfam" id="PF00486">
    <property type="entry name" value="Trans_reg_C"/>
    <property type="match status" value="1"/>
</dbReference>
<evidence type="ECO:0000256" key="1">
    <source>
        <dbReference type="ARBA" id="ARBA00018672"/>
    </source>
</evidence>
<dbReference type="GO" id="GO:0032993">
    <property type="term" value="C:protein-DNA complex"/>
    <property type="evidence" value="ECO:0007669"/>
    <property type="project" value="TreeGrafter"/>
</dbReference>
<accession>A0A9E2NMM3</accession>
<dbReference type="InterPro" id="IPR001867">
    <property type="entry name" value="OmpR/PhoB-type_DNA-bd"/>
</dbReference>
<evidence type="ECO:0000313" key="10">
    <source>
        <dbReference type="EMBL" id="MBU3803553.1"/>
    </source>
</evidence>
<evidence type="ECO:0000259" key="9">
    <source>
        <dbReference type="PROSITE" id="PS51755"/>
    </source>
</evidence>
<dbReference type="Gene3D" id="3.40.50.2300">
    <property type="match status" value="1"/>
</dbReference>
<dbReference type="GO" id="GO:0000156">
    <property type="term" value="F:phosphorelay response regulator activity"/>
    <property type="evidence" value="ECO:0007669"/>
    <property type="project" value="TreeGrafter"/>
</dbReference>
<dbReference type="InterPro" id="IPR001789">
    <property type="entry name" value="Sig_transdc_resp-reg_receiver"/>
</dbReference>
<evidence type="ECO:0000256" key="5">
    <source>
        <dbReference type="ARBA" id="ARBA00024867"/>
    </source>
</evidence>
<evidence type="ECO:0000256" key="3">
    <source>
        <dbReference type="ARBA" id="ARBA00023125"/>
    </source>
</evidence>
<dbReference type="PANTHER" id="PTHR48111:SF2">
    <property type="entry name" value="RESPONSE REGULATOR SAER"/>
    <property type="match status" value="1"/>
</dbReference>
<evidence type="ECO:0000313" key="11">
    <source>
        <dbReference type="Proteomes" id="UP000824229"/>
    </source>
</evidence>
<feature type="domain" description="OmpR/PhoB-type" evidence="9">
    <location>
        <begin position="123"/>
        <end position="219"/>
    </location>
</feature>
<dbReference type="PANTHER" id="PTHR48111">
    <property type="entry name" value="REGULATOR OF RPOS"/>
    <property type="match status" value="1"/>
</dbReference>
<evidence type="ECO:0000256" key="4">
    <source>
        <dbReference type="ARBA" id="ARBA00023163"/>
    </source>
</evidence>
<dbReference type="InterPro" id="IPR039420">
    <property type="entry name" value="WalR-like"/>
</dbReference>
<sequence>MYKILVIDDDREICKMIERALTKEGYEVTVRNDVVGLESQQLKLYHLILLDVMMPQIDGFSFCRAFREKIDCPILFITAKVMESDMIEGFMVGGDDYIKKPFSLTELRARVQAHIRREHRTYHQRILCEDFCFDLSEKQLYINEEKVMLTKSEYKICEFLVRNRGQVFSIEHILENALGMDCESDSSAIREHIKNIRAKFEKKNKNPIETIWGIGYKWN</sequence>
<evidence type="ECO:0000256" key="2">
    <source>
        <dbReference type="ARBA" id="ARBA00023015"/>
    </source>
</evidence>
<dbReference type="Proteomes" id="UP000824229">
    <property type="component" value="Unassembled WGS sequence"/>
</dbReference>
<organism evidence="10 11">
    <name type="scientific">Candidatus Cellulosilyticum pullistercoris</name>
    <dbReference type="NCBI Taxonomy" id="2838521"/>
    <lineage>
        <taxon>Bacteria</taxon>
        <taxon>Bacillati</taxon>
        <taxon>Bacillota</taxon>
        <taxon>Clostridia</taxon>
        <taxon>Lachnospirales</taxon>
        <taxon>Cellulosilyticaceae</taxon>
        <taxon>Cellulosilyticum</taxon>
    </lineage>
</organism>
<reference evidence="10" key="2">
    <citation type="submission" date="2021-04" db="EMBL/GenBank/DDBJ databases">
        <authorList>
            <person name="Gilroy R."/>
        </authorList>
    </citation>
    <scope>NUCLEOTIDE SEQUENCE</scope>
    <source>
        <strain evidence="10">B5-657</strain>
    </source>
</reference>
<comment type="function">
    <text evidence="5">May play the central regulatory role in sporulation. It may be an element of the effector pathway responsible for the activation of sporulation genes in response to nutritional stress. Spo0A may act in concert with spo0H (a sigma factor) to control the expression of some genes that are critical to the sporulation process.</text>
</comment>
<feature type="domain" description="Response regulatory" evidence="8">
    <location>
        <begin position="3"/>
        <end position="115"/>
    </location>
</feature>
<dbReference type="Gene3D" id="1.10.10.10">
    <property type="entry name" value="Winged helix-like DNA-binding domain superfamily/Winged helix DNA-binding domain"/>
    <property type="match status" value="1"/>
</dbReference>
<dbReference type="PROSITE" id="PS51755">
    <property type="entry name" value="OMPR_PHOB"/>
    <property type="match status" value="1"/>
</dbReference>
<comment type="caution">
    <text evidence="10">The sequence shown here is derived from an EMBL/GenBank/DDBJ whole genome shotgun (WGS) entry which is preliminary data.</text>
</comment>
<evidence type="ECO:0000256" key="7">
    <source>
        <dbReference type="PROSITE-ProRule" id="PRU01091"/>
    </source>
</evidence>
<dbReference type="SUPFAM" id="SSF52172">
    <property type="entry name" value="CheY-like"/>
    <property type="match status" value="1"/>
</dbReference>
<keyword evidence="4" id="KW-0804">Transcription</keyword>
<dbReference type="SUPFAM" id="SSF46894">
    <property type="entry name" value="C-terminal effector domain of the bipartite response regulators"/>
    <property type="match status" value="1"/>
</dbReference>
<dbReference type="GO" id="GO:0006355">
    <property type="term" value="P:regulation of DNA-templated transcription"/>
    <property type="evidence" value="ECO:0007669"/>
    <property type="project" value="InterPro"/>
</dbReference>
<dbReference type="CDD" id="cd17574">
    <property type="entry name" value="REC_OmpR"/>
    <property type="match status" value="1"/>
</dbReference>
<dbReference type="AlphaFoldDB" id="A0A9E2NMM3"/>
<dbReference type="Pfam" id="PF00072">
    <property type="entry name" value="Response_reg"/>
    <property type="match status" value="1"/>
</dbReference>
<dbReference type="EMBL" id="JAHLFQ010000041">
    <property type="protein sequence ID" value="MBU3803553.1"/>
    <property type="molecule type" value="Genomic_DNA"/>
</dbReference>
<reference evidence="10" key="1">
    <citation type="journal article" date="2021" name="PeerJ">
        <title>Extensive microbial diversity within the chicken gut microbiome revealed by metagenomics and culture.</title>
        <authorList>
            <person name="Gilroy R."/>
            <person name="Ravi A."/>
            <person name="Getino M."/>
            <person name="Pursley I."/>
            <person name="Horton D.L."/>
            <person name="Alikhan N.F."/>
            <person name="Baker D."/>
            <person name="Gharbi K."/>
            <person name="Hall N."/>
            <person name="Watson M."/>
            <person name="Adriaenssens E.M."/>
            <person name="Foster-Nyarko E."/>
            <person name="Jarju S."/>
            <person name="Secka A."/>
            <person name="Antonio M."/>
            <person name="Oren A."/>
            <person name="Chaudhuri R.R."/>
            <person name="La Ragione R."/>
            <person name="Hildebrand F."/>
            <person name="Pallen M.J."/>
        </authorList>
    </citation>
    <scope>NUCLEOTIDE SEQUENCE</scope>
    <source>
        <strain evidence="10">B5-657</strain>
    </source>
</reference>
<dbReference type="GO" id="GO:0000976">
    <property type="term" value="F:transcription cis-regulatory region binding"/>
    <property type="evidence" value="ECO:0007669"/>
    <property type="project" value="TreeGrafter"/>
</dbReference>
<keyword evidence="3 7" id="KW-0238">DNA-binding</keyword>
<dbReference type="PROSITE" id="PS50110">
    <property type="entry name" value="RESPONSE_REGULATORY"/>
    <property type="match status" value="1"/>
</dbReference>
<evidence type="ECO:0000259" key="8">
    <source>
        <dbReference type="PROSITE" id="PS50110"/>
    </source>
</evidence>
<feature type="DNA-binding region" description="OmpR/PhoB-type" evidence="7">
    <location>
        <begin position="123"/>
        <end position="219"/>
    </location>
</feature>
<feature type="modified residue" description="4-aspartylphosphate" evidence="6">
    <location>
        <position position="51"/>
    </location>
</feature>
<protein>
    <recommendedName>
        <fullName evidence="1">Stage 0 sporulation protein A homolog</fullName>
    </recommendedName>
</protein>
<evidence type="ECO:0000256" key="6">
    <source>
        <dbReference type="PROSITE-ProRule" id="PRU00169"/>
    </source>
</evidence>
<dbReference type="SMART" id="SM00448">
    <property type="entry name" value="REC"/>
    <property type="match status" value="1"/>
</dbReference>